<proteinExistence type="predicted"/>
<dbReference type="InterPro" id="IPR013083">
    <property type="entry name" value="Znf_RING/FYVE/PHD"/>
</dbReference>
<keyword evidence="4" id="KW-0479">Metal-binding</keyword>
<evidence type="ECO:0000313" key="11">
    <source>
        <dbReference type="Proteomes" id="UP000038040"/>
    </source>
</evidence>
<comment type="subcellular location">
    <subcellularLocation>
        <location evidence="1">Membrane</location>
        <topology evidence="1">Multi-pass membrane protein</topology>
    </subcellularLocation>
</comment>
<evidence type="ECO:0000256" key="7">
    <source>
        <dbReference type="ARBA" id="ARBA00022833"/>
    </source>
</evidence>
<evidence type="ECO:0000259" key="10">
    <source>
        <dbReference type="PROSITE" id="PS51292"/>
    </source>
</evidence>
<feature type="domain" description="RING-CH-type" evidence="10">
    <location>
        <begin position="2"/>
        <end position="65"/>
    </location>
</feature>
<evidence type="ECO:0000256" key="8">
    <source>
        <dbReference type="ARBA" id="ARBA00022989"/>
    </source>
</evidence>
<dbReference type="Gene3D" id="3.30.40.10">
    <property type="entry name" value="Zinc/RING finger domain, C3HC4 (zinc finger)"/>
    <property type="match status" value="1"/>
</dbReference>
<keyword evidence="7" id="KW-0862">Zinc</keyword>
<dbReference type="PANTHER" id="PTHR46065">
    <property type="entry name" value="E3 UBIQUITIN-PROTEIN LIGASE MARCH 2/3 FAMILY MEMBER"/>
    <property type="match status" value="1"/>
</dbReference>
<evidence type="ECO:0000313" key="12">
    <source>
        <dbReference type="WBParaSite" id="DME_0000820901-mRNA-1"/>
    </source>
</evidence>
<dbReference type="AlphaFoldDB" id="A0A0N4UKG9"/>
<dbReference type="GO" id="GO:0008270">
    <property type="term" value="F:zinc ion binding"/>
    <property type="evidence" value="ECO:0007669"/>
    <property type="project" value="UniProtKB-KW"/>
</dbReference>
<keyword evidence="2" id="KW-0808">Transferase</keyword>
<dbReference type="Pfam" id="PF12906">
    <property type="entry name" value="RINGv"/>
    <property type="match status" value="1"/>
</dbReference>
<evidence type="ECO:0000256" key="1">
    <source>
        <dbReference type="ARBA" id="ARBA00004141"/>
    </source>
</evidence>
<sequence length="158" mass="18761">LRIGNEKMMCKICYSEEPLDVWLTPCKCTGSIKWVHKSCLNFWMTKAPFQQQVRCSLCRFGIFYKKLNWKLKELAEWSRPNINLNYMDIVHIIFDVTCTYRLIQGVLNVVKGRSSFARQLCNFFCWNTLVFTEIRKNFYLTIISSLMQSIFEISIENV</sequence>
<organism evidence="11 12">
    <name type="scientific">Dracunculus medinensis</name>
    <name type="common">Guinea worm</name>
    <dbReference type="NCBI Taxonomy" id="318479"/>
    <lineage>
        <taxon>Eukaryota</taxon>
        <taxon>Metazoa</taxon>
        <taxon>Ecdysozoa</taxon>
        <taxon>Nematoda</taxon>
        <taxon>Chromadorea</taxon>
        <taxon>Rhabditida</taxon>
        <taxon>Spirurina</taxon>
        <taxon>Dracunculoidea</taxon>
        <taxon>Dracunculidae</taxon>
        <taxon>Dracunculus</taxon>
    </lineage>
</organism>
<keyword evidence="3" id="KW-0812">Transmembrane</keyword>
<dbReference type="GO" id="GO:0016020">
    <property type="term" value="C:membrane"/>
    <property type="evidence" value="ECO:0007669"/>
    <property type="project" value="UniProtKB-SubCell"/>
</dbReference>
<dbReference type="WBParaSite" id="DME_0000820901-mRNA-1">
    <property type="protein sequence ID" value="DME_0000820901-mRNA-1"/>
    <property type="gene ID" value="DME_0000820901"/>
</dbReference>
<keyword evidence="6" id="KW-0833">Ubl conjugation pathway</keyword>
<keyword evidence="5" id="KW-0863">Zinc-finger</keyword>
<accession>A0A0N4UKG9</accession>
<keyword evidence="8" id="KW-1133">Transmembrane helix</keyword>
<name>A0A0N4UKG9_DRAME</name>
<reference evidence="12" key="1">
    <citation type="submission" date="2017-02" db="UniProtKB">
        <authorList>
            <consortium name="WormBaseParasite"/>
        </authorList>
    </citation>
    <scope>IDENTIFICATION</scope>
</reference>
<evidence type="ECO:0000256" key="5">
    <source>
        <dbReference type="ARBA" id="ARBA00022771"/>
    </source>
</evidence>
<evidence type="ECO:0000256" key="6">
    <source>
        <dbReference type="ARBA" id="ARBA00022786"/>
    </source>
</evidence>
<evidence type="ECO:0000256" key="9">
    <source>
        <dbReference type="ARBA" id="ARBA00023136"/>
    </source>
</evidence>
<dbReference type="InterPro" id="IPR011016">
    <property type="entry name" value="Znf_RING-CH"/>
</dbReference>
<dbReference type="PANTHER" id="PTHR46065:SF3">
    <property type="entry name" value="FI20425P1"/>
    <property type="match status" value="1"/>
</dbReference>
<evidence type="ECO:0000256" key="2">
    <source>
        <dbReference type="ARBA" id="ARBA00022679"/>
    </source>
</evidence>
<dbReference type="Proteomes" id="UP000038040">
    <property type="component" value="Unplaced"/>
</dbReference>
<dbReference type="CDD" id="cd16495">
    <property type="entry name" value="RING_CH-C4HC3_MARCH"/>
    <property type="match status" value="1"/>
</dbReference>
<dbReference type="GO" id="GO:0016740">
    <property type="term" value="F:transferase activity"/>
    <property type="evidence" value="ECO:0007669"/>
    <property type="project" value="UniProtKB-KW"/>
</dbReference>
<dbReference type="PROSITE" id="PS51292">
    <property type="entry name" value="ZF_RING_CH"/>
    <property type="match status" value="1"/>
</dbReference>
<evidence type="ECO:0000256" key="3">
    <source>
        <dbReference type="ARBA" id="ARBA00022692"/>
    </source>
</evidence>
<keyword evidence="9" id="KW-0472">Membrane</keyword>
<evidence type="ECO:0000256" key="4">
    <source>
        <dbReference type="ARBA" id="ARBA00022723"/>
    </source>
</evidence>
<dbReference type="SUPFAM" id="SSF57850">
    <property type="entry name" value="RING/U-box"/>
    <property type="match status" value="1"/>
</dbReference>
<protein>
    <submittedName>
        <fullName evidence="12">RING-CH-type domain-containing protein</fullName>
    </submittedName>
</protein>
<dbReference type="SMART" id="SM00744">
    <property type="entry name" value="RINGv"/>
    <property type="match status" value="1"/>
</dbReference>